<dbReference type="GO" id="GO:0004983">
    <property type="term" value="F:neuropeptide Y receptor activity"/>
    <property type="evidence" value="ECO:0007669"/>
    <property type="project" value="InterPro"/>
</dbReference>
<dbReference type="Pfam" id="PF00001">
    <property type="entry name" value="7tm_1"/>
    <property type="match status" value="1"/>
</dbReference>
<dbReference type="PRINTS" id="PR00237">
    <property type="entry name" value="GPCRRHODOPSN"/>
</dbReference>
<feature type="transmembrane region" description="Helical" evidence="13">
    <location>
        <begin position="179"/>
        <end position="203"/>
    </location>
</feature>
<keyword evidence="5 13" id="KW-1133">Transmembrane helix</keyword>
<dbReference type="Gene3D" id="1.20.1070.10">
    <property type="entry name" value="Rhodopsin 7-helix transmembrane proteins"/>
    <property type="match status" value="1"/>
</dbReference>
<dbReference type="PRINTS" id="PR01012">
    <property type="entry name" value="NRPEPTIDEYR"/>
</dbReference>
<comment type="caution">
    <text evidence="15">The sequence shown here is derived from an EMBL/GenBank/DDBJ whole genome shotgun (WGS) entry which is preliminary data.</text>
</comment>
<dbReference type="OrthoDB" id="9445642at2759"/>
<evidence type="ECO:0000256" key="8">
    <source>
        <dbReference type="ARBA" id="ARBA00023157"/>
    </source>
</evidence>
<organism evidence="15 16">
    <name type="scientific">Holothuria leucospilota</name>
    <name type="common">Black long sea cucumber</name>
    <name type="synonym">Mertensiothuria leucospilota</name>
    <dbReference type="NCBI Taxonomy" id="206669"/>
    <lineage>
        <taxon>Eukaryota</taxon>
        <taxon>Metazoa</taxon>
        <taxon>Echinodermata</taxon>
        <taxon>Eleutherozoa</taxon>
        <taxon>Echinozoa</taxon>
        <taxon>Holothuroidea</taxon>
        <taxon>Aspidochirotacea</taxon>
        <taxon>Aspidochirotida</taxon>
        <taxon>Holothuriidae</taxon>
        <taxon>Holothuria</taxon>
    </lineage>
</organism>
<keyword evidence="6 12" id="KW-0297">G-protein coupled receptor</keyword>
<dbReference type="PANTHER" id="PTHR45695">
    <property type="entry name" value="LEUCOKININ RECEPTOR-RELATED"/>
    <property type="match status" value="1"/>
</dbReference>
<keyword evidence="9 12" id="KW-0675">Receptor</keyword>
<sequence>MAEQFDNETYESYVEGMPQVPWQHYLIPLALFIIVFVGVSGNSLVLFVIVKHRDMRTVTNYFVGNLAITDISLLLICALPTALILCGWQMGEFICRSTSYMQSVTVQATCLTLTVMTIDRYNLIVHAVKSRNTRTTTRAAVFNIFIWIFSFLVHIPAFVGTRKVDSECKRKFKHDDGPLIHYVIGNFFLMYALPLTVIVFCYIKILVQVWRKTSEGTESAQAQARALRRKKKITKMVFIVVVLFAICWAPLHVVNTVVFVNLDSPAPQVWGIIHICTLLLAYTNSIVNPFVYAFATTSFKKYFHRVFAPCRCGGVGGEMMTSVSISMKTKSERLSVTQNGASKDDSSI</sequence>
<evidence type="ECO:0000256" key="1">
    <source>
        <dbReference type="ARBA" id="ARBA00004651"/>
    </source>
</evidence>
<evidence type="ECO:0000256" key="3">
    <source>
        <dbReference type="ARBA" id="ARBA00022475"/>
    </source>
</evidence>
<keyword evidence="8" id="KW-1015">Disulfide bond</keyword>
<evidence type="ECO:0000256" key="7">
    <source>
        <dbReference type="ARBA" id="ARBA00023136"/>
    </source>
</evidence>
<feature type="domain" description="G-protein coupled receptors family 1 profile" evidence="14">
    <location>
        <begin position="41"/>
        <end position="292"/>
    </location>
</feature>
<evidence type="ECO:0000256" key="4">
    <source>
        <dbReference type="ARBA" id="ARBA00022692"/>
    </source>
</evidence>
<gene>
    <name evidence="15" type="ORF">HOLleu_28416</name>
</gene>
<proteinExistence type="inferred from homology"/>
<name>A0A9Q1BM04_HOLLE</name>
<feature type="transmembrane region" description="Helical" evidence="13">
    <location>
        <begin position="100"/>
        <end position="118"/>
    </location>
</feature>
<evidence type="ECO:0000256" key="5">
    <source>
        <dbReference type="ARBA" id="ARBA00022989"/>
    </source>
</evidence>
<feature type="transmembrane region" description="Helical" evidence="13">
    <location>
        <begin position="272"/>
        <end position="295"/>
    </location>
</feature>
<dbReference type="PANTHER" id="PTHR45695:SF23">
    <property type="entry name" value="GALANIN-LIKE G-PROTEIN COUPLED RECEPTOR NPR-9"/>
    <property type="match status" value="1"/>
</dbReference>
<keyword evidence="4 12" id="KW-0812">Transmembrane</keyword>
<evidence type="ECO:0000259" key="14">
    <source>
        <dbReference type="PROSITE" id="PS50262"/>
    </source>
</evidence>
<keyword evidence="11 12" id="KW-0807">Transducer</keyword>
<keyword evidence="3" id="KW-1003">Cell membrane</keyword>
<evidence type="ECO:0000256" key="12">
    <source>
        <dbReference type="RuleBase" id="RU000688"/>
    </source>
</evidence>
<feature type="transmembrane region" description="Helical" evidence="13">
    <location>
        <begin position="25"/>
        <end position="50"/>
    </location>
</feature>
<evidence type="ECO:0000313" key="16">
    <source>
        <dbReference type="Proteomes" id="UP001152320"/>
    </source>
</evidence>
<keyword evidence="16" id="KW-1185">Reference proteome</keyword>
<dbReference type="InterPro" id="IPR000611">
    <property type="entry name" value="NPY_rcpt"/>
</dbReference>
<accession>A0A9Q1BM04</accession>
<evidence type="ECO:0000256" key="2">
    <source>
        <dbReference type="ARBA" id="ARBA00010663"/>
    </source>
</evidence>
<evidence type="ECO:0000256" key="6">
    <source>
        <dbReference type="ARBA" id="ARBA00023040"/>
    </source>
</evidence>
<feature type="transmembrane region" description="Helical" evidence="13">
    <location>
        <begin position="139"/>
        <end position="159"/>
    </location>
</feature>
<dbReference type="PROSITE" id="PS00237">
    <property type="entry name" value="G_PROTEIN_RECEP_F1_1"/>
    <property type="match status" value="1"/>
</dbReference>
<dbReference type="AlphaFoldDB" id="A0A9Q1BM04"/>
<dbReference type="GO" id="GO:0005886">
    <property type="term" value="C:plasma membrane"/>
    <property type="evidence" value="ECO:0007669"/>
    <property type="project" value="UniProtKB-SubCell"/>
</dbReference>
<keyword evidence="10" id="KW-0325">Glycoprotein</keyword>
<evidence type="ECO:0000256" key="13">
    <source>
        <dbReference type="SAM" id="Phobius"/>
    </source>
</evidence>
<evidence type="ECO:0000256" key="10">
    <source>
        <dbReference type="ARBA" id="ARBA00023180"/>
    </source>
</evidence>
<keyword evidence="7 13" id="KW-0472">Membrane</keyword>
<reference evidence="15" key="1">
    <citation type="submission" date="2021-10" db="EMBL/GenBank/DDBJ databases">
        <title>Tropical sea cucumber genome reveals ecological adaptation and Cuvierian tubules defense mechanism.</title>
        <authorList>
            <person name="Chen T."/>
        </authorList>
    </citation>
    <scope>NUCLEOTIDE SEQUENCE</scope>
    <source>
        <strain evidence="15">Nanhai2018</strain>
        <tissue evidence="15">Muscle</tissue>
    </source>
</reference>
<dbReference type="SMART" id="SM01381">
    <property type="entry name" value="7TM_GPCR_Srsx"/>
    <property type="match status" value="1"/>
</dbReference>
<dbReference type="SUPFAM" id="SSF81321">
    <property type="entry name" value="Family A G protein-coupled receptor-like"/>
    <property type="match status" value="1"/>
</dbReference>
<feature type="transmembrane region" description="Helical" evidence="13">
    <location>
        <begin position="237"/>
        <end position="260"/>
    </location>
</feature>
<dbReference type="PROSITE" id="PS50262">
    <property type="entry name" value="G_PROTEIN_RECEP_F1_2"/>
    <property type="match status" value="1"/>
</dbReference>
<dbReference type="InterPro" id="IPR000276">
    <property type="entry name" value="GPCR_Rhodpsn"/>
</dbReference>
<comment type="subcellular location">
    <subcellularLocation>
        <location evidence="1">Cell membrane</location>
        <topology evidence="1">Multi-pass membrane protein</topology>
    </subcellularLocation>
</comment>
<dbReference type="EMBL" id="JAIZAY010000014">
    <property type="protein sequence ID" value="KAJ8029096.1"/>
    <property type="molecule type" value="Genomic_DNA"/>
</dbReference>
<evidence type="ECO:0000256" key="9">
    <source>
        <dbReference type="ARBA" id="ARBA00023170"/>
    </source>
</evidence>
<protein>
    <submittedName>
        <fullName evidence="15">G-protein coupled receptor 54</fullName>
    </submittedName>
</protein>
<dbReference type="Proteomes" id="UP001152320">
    <property type="component" value="Chromosome 14"/>
</dbReference>
<feature type="transmembrane region" description="Helical" evidence="13">
    <location>
        <begin position="62"/>
        <end position="88"/>
    </location>
</feature>
<evidence type="ECO:0000313" key="15">
    <source>
        <dbReference type="EMBL" id="KAJ8029096.1"/>
    </source>
</evidence>
<comment type="similarity">
    <text evidence="2 12">Belongs to the G-protein coupled receptor 1 family.</text>
</comment>
<dbReference type="InterPro" id="IPR017452">
    <property type="entry name" value="GPCR_Rhodpsn_7TM"/>
</dbReference>
<evidence type="ECO:0000256" key="11">
    <source>
        <dbReference type="ARBA" id="ARBA00023224"/>
    </source>
</evidence>